<accession>A0AAD7DEM5</accession>
<sequence length="351" mass="38405">MHQPPRGIDTSWHRRPPTRPRPVIVRHPPAMETRTLQDRKGAYARKKAATSGGSSAPAVVGNRCPAPRADQDAQASGDPERVSRVVETQCRAIDTQRRRANSSSHQHRVVPYGSGCMCASCYSRPSSPRGKDTELLGADSTGSAPKTARTGTWVMVWCVRIGKMWGGRACAHHPSNRERRGTRKRTGNRKEKKEQGKTRQRTHTKVDWPTMPDALVNTLVLLSSALLGGGLEGGGVGALEPGSLALLDEPVSLVVLGLVGALALDDGLRMLDRPGRLIAVPCRTKRQDKVSKGRYRRSRRKDQRRGHSLLAAPGGADDMARQSNRAIVRAEIVHEGKIARNEARPRLDGRR</sequence>
<organism evidence="2 3">
    <name type="scientific">Mycena rosella</name>
    <name type="common">Pink bonnet</name>
    <name type="synonym">Agaricus rosellus</name>
    <dbReference type="NCBI Taxonomy" id="1033263"/>
    <lineage>
        <taxon>Eukaryota</taxon>
        <taxon>Fungi</taxon>
        <taxon>Dikarya</taxon>
        <taxon>Basidiomycota</taxon>
        <taxon>Agaricomycotina</taxon>
        <taxon>Agaricomycetes</taxon>
        <taxon>Agaricomycetidae</taxon>
        <taxon>Agaricales</taxon>
        <taxon>Marasmiineae</taxon>
        <taxon>Mycenaceae</taxon>
        <taxon>Mycena</taxon>
    </lineage>
</organism>
<reference evidence="2" key="1">
    <citation type="submission" date="2023-03" db="EMBL/GenBank/DDBJ databases">
        <title>Massive genome expansion in bonnet fungi (Mycena s.s.) driven by repeated elements and novel gene families across ecological guilds.</title>
        <authorList>
            <consortium name="Lawrence Berkeley National Laboratory"/>
            <person name="Harder C.B."/>
            <person name="Miyauchi S."/>
            <person name="Viragh M."/>
            <person name="Kuo A."/>
            <person name="Thoen E."/>
            <person name="Andreopoulos B."/>
            <person name="Lu D."/>
            <person name="Skrede I."/>
            <person name="Drula E."/>
            <person name="Henrissat B."/>
            <person name="Morin E."/>
            <person name="Kohler A."/>
            <person name="Barry K."/>
            <person name="LaButti K."/>
            <person name="Morin E."/>
            <person name="Salamov A."/>
            <person name="Lipzen A."/>
            <person name="Mereny Z."/>
            <person name="Hegedus B."/>
            <person name="Baldrian P."/>
            <person name="Stursova M."/>
            <person name="Weitz H."/>
            <person name="Taylor A."/>
            <person name="Grigoriev I.V."/>
            <person name="Nagy L.G."/>
            <person name="Martin F."/>
            <person name="Kauserud H."/>
        </authorList>
    </citation>
    <scope>NUCLEOTIDE SEQUENCE</scope>
    <source>
        <strain evidence="2">CBHHK067</strain>
    </source>
</reference>
<name>A0AAD7DEM5_MYCRO</name>
<feature type="region of interest" description="Disordered" evidence="1">
    <location>
        <begin position="127"/>
        <end position="147"/>
    </location>
</feature>
<dbReference type="AlphaFoldDB" id="A0AAD7DEM5"/>
<dbReference type="Proteomes" id="UP001221757">
    <property type="component" value="Unassembled WGS sequence"/>
</dbReference>
<comment type="caution">
    <text evidence="2">The sequence shown here is derived from an EMBL/GenBank/DDBJ whole genome shotgun (WGS) entry which is preliminary data.</text>
</comment>
<dbReference type="EMBL" id="JARKIE010000069">
    <property type="protein sequence ID" value="KAJ7689846.1"/>
    <property type="molecule type" value="Genomic_DNA"/>
</dbReference>
<protein>
    <submittedName>
        <fullName evidence="2">Uncharacterized protein</fullName>
    </submittedName>
</protein>
<feature type="region of interest" description="Disordered" evidence="1">
    <location>
        <begin position="288"/>
        <end position="318"/>
    </location>
</feature>
<evidence type="ECO:0000256" key="1">
    <source>
        <dbReference type="SAM" id="MobiDB-lite"/>
    </source>
</evidence>
<proteinExistence type="predicted"/>
<feature type="compositionally biased region" description="Basic and acidic residues" evidence="1">
    <location>
        <begin position="188"/>
        <end position="197"/>
    </location>
</feature>
<keyword evidence="3" id="KW-1185">Reference proteome</keyword>
<gene>
    <name evidence="2" type="ORF">B0H17DRAFT_1291955</name>
</gene>
<evidence type="ECO:0000313" key="3">
    <source>
        <dbReference type="Proteomes" id="UP001221757"/>
    </source>
</evidence>
<feature type="region of interest" description="Disordered" evidence="1">
    <location>
        <begin position="1"/>
        <end position="83"/>
    </location>
</feature>
<feature type="region of interest" description="Disordered" evidence="1">
    <location>
        <begin position="169"/>
        <end position="204"/>
    </location>
</feature>
<evidence type="ECO:0000313" key="2">
    <source>
        <dbReference type="EMBL" id="KAJ7689846.1"/>
    </source>
</evidence>
<feature type="compositionally biased region" description="Basic residues" evidence="1">
    <location>
        <begin position="292"/>
        <end position="307"/>
    </location>
</feature>